<dbReference type="EC" id="5.3.1.8" evidence="4"/>
<reference evidence="10" key="1">
    <citation type="journal article" date="2019" name="Int. J. Syst. Evol. Microbiol.">
        <title>The Global Catalogue of Microorganisms (GCM) 10K type strain sequencing project: providing services to taxonomists for standard genome sequencing and annotation.</title>
        <authorList>
            <consortium name="The Broad Institute Genomics Platform"/>
            <consortium name="The Broad Institute Genome Sequencing Center for Infectious Disease"/>
            <person name="Wu L."/>
            <person name="Ma J."/>
        </authorList>
    </citation>
    <scope>NUCLEOTIDE SEQUENCE [LARGE SCALE GENOMIC DNA]</scope>
    <source>
        <strain evidence="10">CGMCC 1.10363</strain>
    </source>
</reference>
<evidence type="ECO:0000313" key="9">
    <source>
        <dbReference type="EMBL" id="MFC4243559.1"/>
    </source>
</evidence>
<dbReference type="PANTHER" id="PTHR10309:SF0">
    <property type="entry name" value="MANNOSE-6-PHOSPHATE ISOMERASE"/>
    <property type="match status" value="1"/>
</dbReference>
<dbReference type="InterPro" id="IPR046457">
    <property type="entry name" value="PMI_typeI_cat"/>
</dbReference>
<dbReference type="PIRSF" id="PIRSF001480">
    <property type="entry name" value="Mannose-6-phosphate_isomerase"/>
    <property type="match status" value="1"/>
</dbReference>
<evidence type="ECO:0000256" key="3">
    <source>
        <dbReference type="ARBA" id="ARBA00010772"/>
    </source>
</evidence>
<dbReference type="InterPro" id="IPR011051">
    <property type="entry name" value="RmlC_Cupin_sf"/>
</dbReference>
<feature type="domain" description="Phosphomannose isomerase type I catalytic" evidence="8">
    <location>
        <begin position="4"/>
        <end position="156"/>
    </location>
</feature>
<accession>A0ABV8Q720</accession>
<dbReference type="PRINTS" id="PR00714">
    <property type="entry name" value="MAN6PISMRASE"/>
</dbReference>
<dbReference type="EMBL" id="JBHSCN010000005">
    <property type="protein sequence ID" value="MFC4243559.1"/>
    <property type="molecule type" value="Genomic_DNA"/>
</dbReference>
<dbReference type="Pfam" id="PF20511">
    <property type="entry name" value="PMI_typeI_cat"/>
    <property type="match status" value="1"/>
</dbReference>
<dbReference type="Gene3D" id="1.10.441.10">
    <property type="entry name" value="Phosphomannose Isomerase, domain 2"/>
    <property type="match status" value="1"/>
</dbReference>
<gene>
    <name evidence="9" type="primary">manA</name>
    <name evidence="9" type="ORF">ACFOYW_09245</name>
</gene>
<protein>
    <recommendedName>
        <fullName evidence="4">mannose-6-phosphate isomerase</fullName>
        <ecNumber evidence="4">5.3.1.8</ecNumber>
    </recommendedName>
</protein>
<sequence>MFVRIDNTPRDYAWGDPTAIARLLGRVPSGAPEAELWLGAHPGSPARIEGASPAPDLAAWIAADPVTALGPDLVAADHSAGRAPHLPFLLKVLAAAAPLSLQAHPSPEQAAEGFAREDAAGIPRDAPHRNYKDPFHKPELIYALSDTFHALCGFRDRASVASDLVRLVAVAADAGSPAPAVAAFAARLTAADDDGAALRDGVTWLLSGGAEVNALVAETMRAARLVLAEAGADDFEEVDALDPALLPFESVVTLHDAYPGDAGVPLSLLLNRVRLTRGQALYLPAGNIHMYLRGLGVELMAASDNVLRGGFTPKHVDVDELGRVLDFTPLPAPLLEPAIEGGVEVFRPGVPDFELVHIASGAAAAASGAEAGTDAGAGADAYRIRLTAPAIALATSGSLELAGSHGAVSVARGQAVYITPDEGELEVRGRGELFVATSPGKS</sequence>
<dbReference type="GO" id="GO:0004476">
    <property type="term" value="F:mannose-6-phosphate isomerase activity"/>
    <property type="evidence" value="ECO:0007669"/>
    <property type="project" value="UniProtKB-EC"/>
</dbReference>
<evidence type="ECO:0000256" key="5">
    <source>
        <dbReference type="ARBA" id="ARBA00022723"/>
    </source>
</evidence>
<evidence type="ECO:0000256" key="4">
    <source>
        <dbReference type="ARBA" id="ARBA00011956"/>
    </source>
</evidence>
<name>A0ABV8Q720_9MICO</name>
<dbReference type="NCBIfam" id="TIGR00218">
    <property type="entry name" value="manA"/>
    <property type="match status" value="1"/>
</dbReference>
<dbReference type="InterPro" id="IPR016305">
    <property type="entry name" value="Mannose-6-P_Isomerase"/>
</dbReference>
<comment type="similarity">
    <text evidence="3">Belongs to the mannose-6-phosphate isomerase type 1 family.</text>
</comment>
<dbReference type="CDD" id="cd07011">
    <property type="entry name" value="cupin_PMI_type_I_N"/>
    <property type="match status" value="1"/>
</dbReference>
<comment type="cofactor">
    <cofactor evidence="2">
        <name>Zn(2+)</name>
        <dbReference type="ChEBI" id="CHEBI:29105"/>
    </cofactor>
</comment>
<evidence type="ECO:0000313" key="10">
    <source>
        <dbReference type="Proteomes" id="UP001595900"/>
    </source>
</evidence>
<proteinExistence type="inferred from homology"/>
<dbReference type="InterPro" id="IPR014710">
    <property type="entry name" value="RmlC-like_jellyroll"/>
</dbReference>
<keyword evidence="5" id="KW-0479">Metal-binding</keyword>
<dbReference type="Proteomes" id="UP001595900">
    <property type="component" value="Unassembled WGS sequence"/>
</dbReference>
<evidence type="ECO:0000256" key="2">
    <source>
        <dbReference type="ARBA" id="ARBA00001947"/>
    </source>
</evidence>
<dbReference type="RefSeq" id="WP_390228642.1">
    <property type="nucleotide sequence ID" value="NZ_JBHSCN010000005.1"/>
</dbReference>
<dbReference type="SUPFAM" id="SSF51182">
    <property type="entry name" value="RmlC-like cupins"/>
    <property type="match status" value="1"/>
</dbReference>
<keyword evidence="6" id="KW-0862">Zinc</keyword>
<evidence type="ECO:0000256" key="6">
    <source>
        <dbReference type="ARBA" id="ARBA00022833"/>
    </source>
</evidence>
<comment type="catalytic activity">
    <reaction evidence="1">
        <text>D-mannose 6-phosphate = D-fructose 6-phosphate</text>
        <dbReference type="Rhea" id="RHEA:12356"/>
        <dbReference type="ChEBI" id="CHEBI:58735"/>
        <dbReference type="ChEBI" id="CHEBI:61527"/>
        <dbReference type="EC" id="5.3.1.8"/>
    </reaction>
</comment>
<dbReference type="PANTHER" id="PTHR10309">
    <property type="entry name" value="MANNOSE-6-PHOSPHATE ISOMERASE"/>
    <property type="match status" value="1"/>
</dbReference>
<evidence type="ECO:0000256" key="1">
    <source>
        <dbReference type="ARBA" id="ARBA00000757"/>
    </source>
</evidence>
<organism evidence="9 10">
    <name type="scientific">Gryllotalpicola reticulitermitis</name>
    <dbReference type="NCBI Taxonomy" id="1184153"/>
    <lineage>
        <taxon>Bacteria</taxon>
        <taxon>Bacillati</taxon>
        <taxon>Actinomycetota</taxon>
        <taxon>Actinomycetes</taxon>
        <taxon>Micrococcales</taxon>
        <taxon>Microbacteriaceae</taxon>
        <taxon>Gryllotalpicola</taxon>
    </lineage>
</organism>
<evidence type="ECO:0000256" key="7">
    <source>
        <dbReference type="ARBA" id="ARBA00023235"/>
    </source>
</evidence>
<keyword evidence="7 9" id="KW-0413">Isomerase</keyword>
<dbReference type="InterPro" id="IPR001250">
    <property type="entry name" value="Man6P_Isoase-1"/>
</dbReference>
<keyword evidence="10" id="KW-1185">Reference proteome</keyword>
<comment type="caution">
    <text evidence="9">The sequence shown here is derived from an EMBL/GenBank/DDBJ whole genome shotgun (WGS) entry which is preliminary data.</text>
</comment>
<evidence type="ECO:0000259" key="8">
    <source>
        <dbReference type="Pfam" id="PF20511"/>
    </source>
</evidence>
<dbReference type="Gene3D" id="2.60.120.10">
    <property type="entry name" value="Jelly Rolls"/>
    <property type="match status" value="2"/>
</dbReference>